<proteinExistence type="predicted"/>
<evidence type="ECO:0000259" key="3">
    <source>
        <dbReference type="Pfam" id="PF00455"/>
    </source>
</evidence>
<evidence type="ECO:0000313" key="4">
    <source>
        <dbReference type="EMBL" id="QOV19808.1"/>
    </source>
</evidence>
<dbReference type="InterPro" id="IPR050313">
    <property type="entry name" value="Carb_Metab_HTH_regulators"/>
</dbReference>
<dbReference type="SMART" id="SM01134">
    <property type="entry name" value="DeoRC"/>
    <property type="match status" value="1"/>
</dbReference>
<dbReference type="RefSeq" id="WP_193736128.1">
    <property type="nucleotide sequence ID" value="NZ_CP063304.1"/>
</dbReference>
<dbReference type="Pfam" id="PF00455">
    <property type="entry name" value="DeoRC"/>
    <property type="match status" value="1"/>
</dbReference>
<protein>
    <recommendedName>
        <fullName evidence="3">DeoR-like transcriptional repressor C-terminal sensor domain-containing protein</fullName>
    </recommendedName>
</protein>
<sequence>MTKHLRLIINLLIICFLLSALALIIPPSAGVTTVIIDHNITDTNLGIGTVVYSHPVNTNRLDEGDQLLDFSDTSVHVSKFTGKEGLFKAKETAEKVYITVPLIGYISIAAHSFEGRIILCLLFSALVVLYILSGILKNDEEDDMKKIRAQNLLEFANSKSFKNADSDTSEFLESTEHKDQRPASDSSEIISDDETLANTIQEALEKEIDRNFYIKNEDNMPEDINMSKAKSVTIPENMEIPSLNYGDIMEKPNVNNTSGISSRPKETISCREKTVALAREKDLLCRQAAQLVEDGDIIYIDSGTTCRNMIDYISDKNVTIITNSLRVTARATEYSNLNVISLPGKLKTDTLSLVGTDCLEYFKRYNIGKAFLSCSGISVKNGLTIASAEEYIIKKAVIENSQENYLLADHSKFGKVSLMTYAKLDQIQSVITDHILPKEYQEQCDINNIDLLIS</sequence>
<dbReference type="PANTHER" id="PTHR30363">
    <property type="entry name" value="HTH-TYPE TRANSCRIPTIONAL REGULATOR SRLR-RELATED"/>
    <property type="match status" value="1"/>
</dbReference>
<dbReference type="AlphaFoldDB" id="A0A7M2RI48"/>
<keyword evidence="5" id="KW-1185">Reference proteome</keyword>
<reference evidence="4 5" key="1">
    <citation type="submission" date="2020-10" db="EMBL/GenBank/DDBJ databases">
        <title>Blautia liquoris sp.nov., isolated from the mud in a fermentation cellar used for the production of Chinese strong-flavoured liquor.</title>
        <authorList>
            <person name="Lu L."/>
        </authorList>
    </citation>
    <scope>NUCLEOTIDE SEQUENCE [LARGE SCALE GENOMIC DNA]</scope>
    <source>
        <strain evidence="4 5">LZLJ-3</strain>
    </source>
</reference>
<feature type="transmembrane region" description="Helical" evidence="2">
    <location>
        <begin position="116"/>
        <end position="136"/>
    </location>
</feature>
<dbReference type="SUPFAM" id="SSF100950">
    <property type="entry name" value="NagB/RpiA/CoA transferase-like"/>
    <property type="match status" value="1"/>
</dbReference>
<keyword evidence="2" id="KW-0812">Transmembrane</keyword>
<dbReference type="EMBL" id="CP063304">
    <property type="protein sequence ID" value="QOV19808.1"/>
    <property type="molecule type" value="Genomic_DNA"/>
</dbReference>
<dbReference type="InterPro" id="IPR014036">
    <property type="entry name" value="DeoR-like_C"/>
</dbReference>
<keyword evidence="2" id="KW-0472">Membrane</keyword>
<gene>
    <name evidence="4" type="ORF">INP51_02190</name>
</gene>
<name>A0A7M2RI48_9FIRM</name>
<feature type="domain" description="DeoR-like transcriptional repressor C-terminal sensor" evidence="3">
    <location>
        <begin position="279"/>
        <end position="434"/>
    </location>
</feature>
<dbReference type="KEGG" id="bliq:INP51_02190"/>
<evidence type="ECO:0000256" key="1">
    <source>
        <dbReference type="SAM" id="MobiDB-lite"/>
    </source>
</evidence>
<dbReference type="InterPro" id="IPR037171">
    <property type="entry name" value="NagB/RpiA_transferase-like"/>
</dbReference>
<dbReference type="PANTHER" id="PTHR30363:SF60">
    <property type="entry name" value="HTH-TYPE TRANSCRIPTIONAL REGULATOR IOLR"/>
    <property type="match status" value="1"/>
</dbReference>
<accession>A0A7M2RI48</accession>
<dbReference type="Proteomes" id="UP000593601">
    <property type="component" value="Chromosome"/>
</dbReference>
<keyword evidence="2" id="KW-1133">Transmembrane helix</keyword>
<feature type="region of interest" description="Disordered" evidence="1">
    <location>
        <begin position="166"/>
        <end position="189"/>
    </location>
</feature>
<organism evidence="4 5">
    <name type="scientific">Blautia liquoris</name>
    <dbReference type="NCBI Taxonomy" id="2779518"/>
    <lineage>
        <taxon>Bacteria</taxon>
        <taxon>Bacillati</taxon>
        <taxon>Bacillota</taxon>
        <taxon>Clostridia</taxon>
        <taxon>Lachnospirales</taxon>
        <taxon>Lachnospiraceae</taxon>
        <taxon>Blautia</taxon>
    </lineage>
</organism>
<evidence type="ECO:0000256" key="2">
    <source>
        <dbReference type="SAM" id="Phobius"/>
    </source>
</evidence>
<dbReference type="Gene3D" id="3.40.50.1360">
    <property type="match status" value="1"/>
</dbReference>
<evidence type="ECO:0000313" key="5">
    <source>
        <dbReference type="Proteomes" id="UP000593601"/>
    </source>
</evidence>